<reference evidence="15 16" key="1">
    <citation type="submission" date="2015-12" db="EMBL/GenBank/DDBJ databases">
        <title>Genome sequence of Aneurinibacillus soli.</title>
        <authorList>
            <person name="Lee J.S."/>
            <person name="Lee K.C."/>
            <person name="Kim K.K."/>
            <person name="Lee B.W."/>
        </authorList>
    </citation>
    <scope>NUCLEOTIDE SEQUENCE [LARGE SCALE GENOMIC DNA]</scope>
    <source>
        <strain evidence="15 16">CB4</strain>
    </source>
</reference>
<keyword evidence="3 14" id="KW-0479">Metal-binding</keyword>
<evidence type="ECO:0000256" key="6">
    <source>
        <dbReference type="ARBA" id="ARBA00022801"/>
    </source>
</evidence>
<evidence type="ECO:0000256" key="13">
    <source>
        <dbReference type="ARBA" id="ARBA00023204"/>
    </source>
</evidence>
<dbReference type="HAMAP" id="MF_01452">
    <property type="entry name" value="AddB_type1"/>
    <property type="match status" value="1"/>
</dbReference>
<proteinExistence type="inferred from homology"/>
<sequence length="1171" mass="131335">MSLRIIAGRAGSGKSAQCLTEIRDQLATSPLGSPLIYMVPPQMSFQAEQTLAGQQGMMRAQVLSFRRLAWNVLREAGGLARIHIDSTGIRMALRRILANHAGELKVFGRAASRAGFVEQLEGMYCELMRYNVGADDLEARRAALIEAAESLEGAGFLPDKLHDMQLIFGELEQMLAGRYLDSEHYLPLLASRLSDVRTLEGANVWIDGFETFTPQEMLVIASLLRTVNRVTVTLPLDRIYGEADGPNELDLFYTPAVAYERLVRLARESGVRVEDPVLLSPALPPRYGSNQALAHIEAHWSERPAPQYEGDASVIMLRTAANRRAEVDATARRIVALVREEGYRFRDIAVVVRNFDAYEHVFTTVFADYDLPFFLDEKRPMMHHPLTELIRSALEAVRYGWKYDAVFRCVKTDLLLVPQEKEELPVLRHSLDRLENYVLAHGIEGYRWTQSDSWTYRIYRGLDAELEAGDQSTDEARVERELNTLRHRVAKPLARLEEDLGKAKTVRAMCEALYDFLLACEIPGRLETWSEEARVNGQPEQARGHGQVWQAVITLMDQLVEVLGDEKLTLDLFADVVDAGLEDLKFSLVPPSFDQVLIGQLERSRFANVPCVFILGVNDGVIPARPPESGMLSDAEREALTATGIELAPGGRRRILDEELMLYRALASPRERLWVSCPLADEEGKALLPAPALKRLAEMVPRADQAFAADEPGDVPEEEQLSFITGPARALSRLIGLLGQWNKGYALAPLWWDVYNALYDRNRDELLLLTRGLFYRNEEARLPAPISKRLYGETIRASVSRMEKYKSCPFSHFATYGLKLKERELYRLEAPDIGQLFHAALKMVGDRLVEQNREWSSLEADQAHALAKEMVAELTPKLQKNILLSSRRNEYLSHKLTNVVGRAAAVLAVQARRSAFTPRALEVAFGMGDGGLPALEVELADGTRMQLIGRIDRVDGADGPGGLLLRVLDYKSSAKGLALEDVYFGLSLQMLVYLDVVLENAEAFFGQSAEAAGVLYFHVHNPMLAASRPLADDAIEAELHKQFKMKGLVLADPDVVRMMDNQLDTGYSDMLPVALKKDGSFYSSARVATAEQFTHLRGYVRTLMREIGTEITTGDVTIAPYWRRKRTACTYCSFKPVCQFDPLIEPGEYKVLRDPESDVMWSEMERRGGER</sequence>
<dbReference type="Proteomes" id="UP000217696">
    <property type="component" value="Chromosome"/>
</dbReference>
<gene>
    <name evidence="14 15" type="primary">addB</name>
    <name evidence="15" type="ORF">CB4_02800</name>
</gene>
<keyword evidence="4 14" id="KW-0547">Nucleotide-binding</keyword>
<keyword evidence="5 14" id="KW-0227">DNA damage</keyword>
<evidence type="ECO:0000256" key="12">
    <source>
        <dbReference type="ARBA" id="ARBA00023125"/>
    </source>
</evidence>
<dbReference type="SUPFAM" id="SSF52540">
    <property type="entry name" value="P-loop containing nucleoside triphosphate hydrolases"/>
    <property type="match status" value="1"/>
</dbReference>
<keyword evidence="12 14" id="KW-0238">DNA-binding</keyword>
<dbReference type="NCBIfam" id="TIGR02773">
    <property type="entry name" value="addB_Gpos"/>
    <property type="match status" value="1"/>
</dbReference>
<dbReference type="InterPro" id="IPR014017">
    <property type="entry name" value="DNA_helicase_UvrD-like_C"/>
</dbReference>
<comment type="function">
    <text evidence="14">The heterodimer acts as both an ATP-dependent DNA helicase and an ATP-dependent, dual-direction single-stranded exonuclease. Recognizes the chi site generating a DNA molecule suitable for the initiation of homologous recombination. The AddB subunit has 5' -&gt; 3' nuclease activity but not helicase activity.</text>
</comment>
<keyword evidence="1 14" id="KW-0004">4Fe-4S</keyword>
<evidence type="ECO:0000256" key="2">
    <source>
        <dbReference type="ARBA" id="ARBA00022722"/>
    </source>
</evidence>
<dbReference type="PANTHER" id="PTHR30591:SF1">
    <property type="entry name" value="RECBCD ENZYME SUBUNIT RECC"/>
    <property type="match status" value="1"/>
</dbReference>
<keyword evidence="13 14" id="KW-0234">DNA repair</keyword>
<dbReference type="KEGG" id="asoc:CB4_02800"/>
<evidence type="ECO:0000256" key="7">
    <source>
        <dbReference type="ARBA" id="ARBA00022806"/>
    </source>
</evidence>
<dbReference type="Gene3D" id="6.10.140.1030">
    <property type="match status" value="1"/>
</dbReference>
<accession>A0A0U5AY04</accession>
<feature type="binding site" evidence="14">
    <location>
        <position position="1129"/>
    </location>
    <ligand>
        <name>[4Fe-4S] cluster</name>
        <dbReference type="ChEBI" id="CHEBI:49883"/>
    </ligand>
</feature>
<dbReference type="PROSITE" id="PS51217">
    <property type="entry name" value="UVRD_HELICASE_CTER"/>
    <property type="match status" value="1"/>
</dbReference>
<organism evidence="15 16">
    <name type="scientific">Aneurinibacillus soli</name>
    <dbReference type="NCBI Taxonomy" id="1500254"/>
    <lineage>
        <taxon>Bacteria</taxon>
        <taxon>Bacillati</taxon>
        <taxon>Bacillota</taxon>
        <taxon>Bacilli</taxon>
        <taxon>Bacillales</taxon>
        <taxon>Paenibacillaceae</taxon>
        <taxon>Aneurinibacillus group</taxon>
        <taxon>Aneurinibacillus</taxon>
    </lineage>
</organism>
<feature type="binding site" evidence="14">
    <location>
        <position position="1132"/>
    </location>
    <ligand>
        <name>[4Fe-4S] cluster</name>
        <dbReference type="ChEBI" id="CHEBI:49883"/>
    </ligand>
</feature>
<keyword evidence="16" id="KW-1185">Reference proteome</keyword>
<dbReference type="GO" id="GO:0046872">
    <property type="term" value="F:metal ion binding"/>
    <property type="evidence" value="ECO:0007669"/>
    <property type="project" value="UniProtKB-KW"/>
</dbReference>
<dbReference type="GO" id="GO:0000724">
    <property type="term" value="P:double-strand break repair via homologous recombination"/>
    <property type="evidence" value="ECO:0007669"/>
    <property type="project" value="UniProtKB-UniRule"/>
</dbReference>
<keyword evidence="2 14" id="KW-0540">Nuclease</keyword>
<dbReference type="EMBL" id="AP017312">
    <property type="protein sequence ID" value="BAU28625.1"/>
    <property type="molecule type" value="Genomic_DNA"/>
</dbReference>
<evidence type="ECO:0000256" key="11">
    <source>
        <dbReference type="ARBA" id="ARBA00023014"/>
    </source>
</evidence>
<comment type="similarity">
    <text evidence="14">Belongs to the helicase family. AddB/RexB type 1 subfamily.</text>
</comment>
<dbReference type="GO" id="GO:0003690">
    <property type="term" value="F:double-stranded DNA binding"/>
    <property type="evidence" value="ECO:0007669"/>
    <property type="project" value="UniProtKB-UniRule"/>
</dbReference>
<comment type="subunit">
    <text evidence="14">Heterodimer of AddA and AddB.</text>
</comment>
<comment type="cofactor">
    <cofactor evidence="14">
        <name>[4Fe-4S] cluster</name>
        <dbReference type="ChEBI" id="CHEBI:49883"/>
    </cofactor>
    <text evidence="14">Binds 1 [4Fe-4S] cluster.</text>
</comment>
<dbReference type="Gene3D" id="3.40.50.300">
    <property type="entry name" value="P-loop containing nucleotide triphosphate hydrolases"/>
    <property type="match status" value="4"/>
</dbReference>
<evidence type="ECO:0000256" key="10">
    <source>
        <dbReference type="ARBA" id="ARBA00023004"/>
    </source>
</evidence>
<comment type="cofactor">
    <cofactor evidence="14">
        <name>Mg(2+)</name>
        <dbReference type="ChEBI" id="CHEBI:18420"/>
    </cofactor>
</comment>
<dbReference type="GO" id="GO:0005524">
    <property type="term" value="F:ATP binding"/>
    <property type="evidence" value="ECO:0007669"/>
    <property type="project" value="UniProtKB-UniRule"/>
</dbReference>
<evidence type="ECO:0000256" key="14">
    <source>
        <dbReference type="HAMAP-Rule" id="MF_01452"/>
    </source>
</evidence>
<evidence type="ECO:0000256" key="5">
    <source>
        <dbReference type="ARBA" id="ARBA00022763"/>
    </source>
</evidence>
<keyword evidence="7 14" id="KW-0347">Helicase</keyword>
<evidence type="ECO:0000256" key="9">
    <source>
        <dbReference type="ARBA" id="ARBA00022840"/>
    </source>
</evidence>
<keyword evidence="6 14" id="KW-0378">Hydrolase</keyword>
<keyword evidence="10 14" id="KW-0408">Iron</keyword>
<dbReference type="InterPro" id="IPR014140">
    <property type="entry name" value="DNA_helicase_suAddB"/>
</dbReference>
<dbReference type="InterPro" id="IPR049035">
    <property type="entry name" value="ADDB_N"/>
</dbReference>
<dbReference type="GO" id="GO:0004386">
    <property type="term" value="F:helicase activity"/>
    <property type="evidence" value="ECO:0007669"/>
    <property type="project" value="UniProtKB-KW"/>
</dbReference>
<evidence type="ECO:0000256" key="1">
    <source>
        <dbReference type="ARBA" id="ARBA00022485"/>
    </source>
</evidence>
<dbReference type="GO" id="GO:0008409">
    <property type="term" value="F:5'-3' exonuclease activity"/>
    <property type="evidence" value="ECO:0007669"/>
    <property type="project" value="UniProtKB-UniRule"/>
</dbReference>
<evidence type="ECO:0000313" key="16">
    <source>
        <dbReference type="Proteomes" id="UP000217696"/>
    </source>
</evidence>
<evidence type="ECO:0000313" key="15">
    <source>
        <dbReference type="EMBL" id="BAU28625.1"/>
    </source>
</evidence>
<evidence type="ECO:0000256" key="4">
    <source>
        <dbReference type="ARBA" id="ARBA00022741"/>
    </source>
</evidence>
<evidence type="ECO:0000256" key="3">
    <source>
        <dbReference type="ARBA" id="ARBA00022723"/>
    </source>
</evidence>
<keyword evidence="9 14" id="KW-0067">ATP-binding</keyword>
<dbReference type="Pfam" id="PF21445">
    <property type="entry name" value="ADDB_N"/>
    <property type="match status" value="1"/>
</dbReference>
<dbReference type="AlphaFoldDB" id="A0A0U5AY04"/>
<dbReference type="GO" id="GO:0051539">
    <property type="term" value="F:4 iron, 4 sulfur cluster binding"/>
    <property type="evidence" value="ECO:0007669"/>
    <property type="project" value="UniProtKB-KW"/>
</dbReference>
<dbReference type="PANTHER" id="PTHR30591">
    <property type="entry name" value="RECBCD ENZYME SUBUNIT RECC"/>
    <property type="match status" value="1"/>
</dbReference>
<keyword evidence="11 14" id="KW-0411">Iron-sulfur</keyword>
<dbReference type="Pfam" id="PF12705">
    <property type="entry name" value="PDDEXK_1"/>
    <property type="match status" value="1"/>
</dbReference>
<dbReference type="InterPro" id="IPR027417">
    <property type="entry name" value="P-loop_NTPase"/>
</dbReference>
<name>A0A0U5AY04_9BACL</name>
<keyword evidence="8 14" id="KW-0269">Exonuclease</keyword>
<evidence type="ECO:0000256" key="8">
    <source>
        <dbReference type="ARBA" id="ARBA00022839"/>
    </source>
</evidence>
<feature type="binding site" evidence="14">
    <location>
        <position position="808"/>
    </location>
    <ligand>
        <name>[4Fe-4S] cluster</name>
        <dbReference type="ChEBI" id="CHEBI:49883"/>
    </ligand>
</feature>
<comment type="miscellaneous">
    <text evidence="14">Despite having conserved helicase domains, this subunit does not have helicase activity.</text>
</comment>
<dbReference type="RefSeq" id="WP_231956010.1">
    <property type="nucleotide sequence ID" value="NZ_AP017312.1"/>
</dbReference>
<dbReference type="EC" id="3.1.-.-" evidence="14"/>
<dbReference type="InterPro" id="IPR038726">
    <property type="entry name" value="PDDEXK_AddAB-type"/>
</dbReference>
<protein>
    <recommendedName>
        <fullName evidence="14">ATP-dependent helicase/deoxyribonuclease subunit B</fullName>
        <ecNumber evidence="14">3.1.-.-</ecNumber>
    </recommendedName>
    <alternativeName>
        <fullName evidence="14">ATP-dependent helicase/nuclease subunit AddB</fullName>
    </alternativeName>
</protein>
<feature type="binding site" evidence="14">
    <location>
        <position position="1138"/>
    </location>
    <ligand>
        <name>[4Fe-4S] cluster</name>
        <dbReference type="ChEBI" id="CHEBI:49883"/>
    </ligand>
</feature>